<evidence type="ECO:0000256" key="2">
    <source>
        <dbReference type="PROSITE-ProRule" id="PRU00285"/>
    </source>
</evidence>
<evidence type="ECO:0000259" key="4">
    <source>
        <dbReference type="PROSITE" id="PS01031"/>
    </source>
</evidence>
<reference evidence="5" key="2">
    <citation type="submission" date="2022-06" db="UniProtKB">
        <authorList>
            <consortium name="EnsemblMetazoa"/>
        </authorList>
    </citation>
    <scope>IDENTIFICATION</scope>
</reference>
<dbReference type="EMBL" id="CMVM020000383">
    <property type="status" value="NOT_ANNOTATED_CDS"/>
    <property type="molecule type" value="Genomic_DNA"/>
</dbReference>
<dbReference type="OMA" id="CSRRNLW"/>
<proteinExistence type="inferred from homology"/>
<dbReference type="InterPro" id="IPR008978">
    <property type="entry name" value="HSP20-like_chaperone"/>
</dbReference>
<dbReference type="GO" id="GO:0005634">
    <property type="term" value="C:nucleus"/>
    <property type="evidence" value="ECO:0007669"/>
    <property type="project" value="TreeGrafter"/>
</dbReference>
<dbReference type="GO" id="GO:0051082">
    <property type="term" value="F:unfolded protein binding"/>
    <property type="evidence" value="ECO:0007669"/>
    <property type="project" value="TreeGrafter"/>
</dbReference>
<evidence type="ECO:0000313" key="6">
    <source>
        <dbReference type="Proteomes" id="UP000024404"/>
    </source>
</evidence>
<dbReference type="InterPro" id="IPR001436">
    <property type="entry name" value="Alpha-crystallin/sHSP_animal"/>
</dbReference>
<dbReference type="PANTHER" id="PTHR45640">
    <property type="entry name" value="HEAT SHOCK PROTEIN HSP-12.2-RELATED"/>
    <property type="match status" value="1"/>
</dbReference>
<comment type="similarity">
    <text evidence="2 3">Belongs to the small heat shock protein (HSP20) family.</text>
</comment>
<dbReference type="PRINTS" id="PR00299">
    <property type="entry name" value="ACRYSTALLIN"/>
</dbReference>
<feature type="domain" description="SHSP" evidence="4">
    <location>
        <begin position="81"/>
        <end position="186"/>
    </location>
</feature>
<evidence type="ECO:0000313" key="5">
    <source>
        <dbReference type="EnsemblMetazoa" id="OVOC11981.1"/>
    </source>
</evidence>
<sequence>MLRLLNRHIIRQGINAVTNGSRIYFARNYSFGPRYPLSSVFRSIDRQLQDIERQFERVFWNSRDWFDGFRPIGVREHPSQTEAYRVQNPIVEEDGVKKFLLELDVRRFKPEQVTVKTNANENTLTIEAKHKDAETKFEYLRKITLPPGVVSKEMTCHFTSDGILQIKAPYNAPQEAVTVDTEIPVKHE</sequence>
<evidence type="ECO:0000256" key="1">
    <source>
        <dbReference type="ARBA" id="ARBA00023016"/>
    </source>
</evidence>
<keyword evidence="1" id="KW-0346">Stress response</keyword>
<dbReference type="CDD" id="cd06526">
    <property type="entry name" value="metazoan_ACD"/>
    <property type="match status" value="1"/>
</dbReference>
<dbReference type="Gene3D" id="2.60.40.790">
    <property type="match status" value="1"/>
</dbReference>
<dbReference type="GO" id="GO:0042026">
    <property type="term" value="P:protein refolding"/>
    <property type="evidence" value="ECO:0007669"/>
    <property type="project" value="TreeGrafter"/>
</dbReference>
<dbReference type="GO" id="GO:0005737">
    <property type="term" value="C:cytoplasm"/>
    <property type="evidence" value="ECO:0007669"/>
    <property type="project" value="TreeGrafter"/>
</dbReference>
<dbReference type="PANTHER" id="PTHR45640:SF13">
    <property type="entry name" value="HEAT SHOCK PROTEIN 22-RELATED"/>
    <property type="match status" value="1"/>
</dbReference>
<dbReference type="InterPro" id="IPR002068">
    <property type="entry name" value="A-crystallin/Hsp20_dom"/>
</dbReference>
<dbReference type="AlphaFoldDB" id="A0A8R1XNL7"/>
<dbReference type="PROSITE" id="PS01031">
    <property type="entry name" value="SHSP"/>
    <property type="match status" value="1"/>
</dbReference>
<name>A0A8R1XNL7_ONCVO</name>
<dbReference type="Proteomes" id="UP000024404">
    <property type="component" value="Unassembled WGS sequence"/>
</dbReference>
<reference evidence="6" key="1">
    <citation type="submission" date="2013-10" db="EMBL/GenBank/DDBJ databases">
        <title>Genome sequencing of Onchocerca volvulus.</title>
        <authorList>
            <person name="Cotton J."/>
            <person name="Tsai J."/>
            <person name="Stanley E."/>
            <person name="Tracey A."/>
            <person name="Holroyd N."/>
            <person name="Lustigman S."/>
            <person name="Berriman M."/>
        </authorList>
    </citation>
    <scope>NUCLEOTIDE SEQUENCE</scope>
</reference>
<protein>
    <submittedName>
        <fullName evidence="5">SHSP domain-containing protein</fullName>
    </submittedName>
</protein>
<organism evidence="5 6">
    <name type="scientific">Onchocerca volvulus</name>
    <dbReference type="NCBI Taxonomy" id="6282"/>
    <lineage>
        <taxon>Eukaryota</taxon>
        <taxon>Metazoa</taxon>
        <taxon>Ecdysozoa</taxon>
        <taxon>Nematoda</taxon>
        <taxon>Chromadorea</taxon>
        <taxon>Rhabditida</taxon>
        <taxon>Spirurina</taxon>
        <taxon>Spiruromorpha</taxon>
        <taxon>Filarioidea</taxon>
        <taxon>Onchocercidae</taxon>
        <taxon>Onchocerca</taxon>
    </lineage>
</organism>
<dbReference type="Pfam" id="PF00011">
    <property type="entry name" value="HSP20"/>
    <property type="match status" value="1"/>
</dbReference>
<dbReference type="GO" id="GO:0009408">
    <property type="term" value="P:response to heat"/>
    <property type="evidence" value="ECO:0007669"/>
    <property type="project" value="TreeGrafter"/>
</dbReference>
<dbReference type="EnsemblMetazoa" id="OVOC11981.1">
    <property type="protein sequence ID" value="OVOC11981.1"/>
    <property type="gene ID" value="WBGene00248790"/>
</dbReference>
<keyword evidence="6" id="KW-1185">Reference proteome</keyword>
<evidence type="ECO:0000256" key="3">
    <source>
        <dbReference type="RuleBase" id="RU003616"/>
    </source>
</evidence>
<dbReference type="SUPFAM" id="SSF49764">
    <property type="entry name" value="HSP20-like chaperones"/>
    <property type="match status" value="1"/>
</dbReference>
<accession>A0A8R1XNL7</accession>